<feature type="transmembrane region" description="Helical" evidence="7">
    <location>
        <begin position="37"/>
        <end position="59"/>
    </location>
</feature>
<evidence type="ECO:0000256" key="5">
    <source>
        <dbReference type="ARBA" id="ARBA00022989"/>
    </source>
</evidence>
<keyword evidence="4 8" id="KW-0378">Hydrolase</keyword>
<comment type="caution">
    <text evidence="8">The sequence shown here is derived from an EMBL/GenBank/DDBJ whole genome shotgun (WGS) entry which is preliminary data.</text>
</comment>
<evidence type="ECO:0000256" key="2">
    <source>
        <dbReference type="ARBA" id="ARBA00022670"/>
    </source>
</evidence>
<evidence type="ECO:0000256" key="3">
    <source>
        <dbReference type="ARBA" id="ARBA00022692"/>
    </source>
</evidence>
<accession>A0A645F0D2</accession>
<sequence length="120" mass="13571">MMQGFRWVFIPVTLVVGALILYILFKNRKNLTIFSRITLALLYAGAIGNLIDRAILGYVRDMFDFCLINFPVFNVADSSLSVGCVMLVIDALFLKDRSLFERVSFKKKETPDKPADQSNA</sequence>
<evidence type="ECO:0000313" key="8">
    <source>
        <dbReference type="EMBL" id="MPN07765.1"/>
    </source>
</evidence>
<dbReference type="InterPro" id="IPR001872">
    <property type="entry name" value="Peptidase_A8"/>
</dbReference>
<dbReference type="PROSITE" id="PS00855">
    <property type="entry name" value="SPASE_II"/>
    <property type="match status" value="1"/>
</dbReference>
<evidence type="ECO:0000256" key="6">
    <source>
        <dbReference type="ARBA" id="ARBA00023136"/>
    </source>
</evidence>
<feature type="transmembrane region" description="Helical" evidence="7">
    <location>
        <begin position="71"/>
        <end position="94"/>
    </location>
</feature>
<dbReference type="PANTHER" id="PTHR33695:SF1">
    <property type="entry name" value="LIPOPROTEIN SIGNAL PEPTIDASE"/>
    <property type="match status" value="1"/>
</dbReference>
<dbReference type="AlphaFoldDB" id="A0A645F0D2"/>
<evidence type="ECO:0000256" key="1">
    <source>
        <dbReference type="ARBA" id="ARBA00022475"/>
    </source>
</evidence>
<protein>
    <submittedName>
        <fullName evidence="8">Lipoprotein signal peptidase</fullName>
        <ecNumber evidence="8">3.4.23.36</ecNumber>
    </submittedName>
</protein>
<keyword evidence="3 7" id="KW-0812">Transmembrane</keyword>
<dbReference type="PRINTS" id="PR00781">
    <property type="entry name" value="LIPOSIGPTASE"/>
</dbReference>
<dbReference type="GO" id="GO:0004190">
    <property type="term" value="F:aspartic-type endopeptidase activity"/>
    <property type="evidence" value="ECO:0007669"/>
    <property type="project" value="UniProtKB-EC"/>
</dbReference>
<keyword evidence="5 7" id="KW-1133">Transmembrane helix</keyword>
<name>A0A645F0D2_9ZZZZ</name>
<dbReference type="Pfam" id="PF01252">
    <property type="entry name" value="Peptidase_A8"/>
    <property type="match status" value="1"/>
</dbReference>
<feature type="transmembrane region" description="Helical" evidence="7">
    <location>
        <begin position="6"/>
        <end position="25"/>
    </location>
</feature>
<organism evidence="8">
    <name type="scientific">bioreactor metagenome</name>
    <dbReference type="NCBI Taxonomy" id="1076179"/>
    <lineage>
        <taxon>unclassified sequences</taxon>
        <taxon>metagenomes</taxon>
        <taxon>ecological metagenomes</taxon>
    </lineage>
</organism>
<keyword evidence="2" id="KW-0645">Protease</keyword>
<dbReference type="EMBL" id="VSSQ01053769">
    <property type="protein sequence ID" value="MPN07765.1"/>
    <property type="molecule type" value="Genomic_DNA"/>
</dbReference>
<keyword evidence="6 7" id="KW-0472">Membrane</keyword>
<reference evidence="8" key="1">
    <citation type="submission" date="2019-08" db="EMBL/GenBank/DDBJ databases">
        <authorList>
            <person name="Kucharzyk K."/>
            <person name="Murdoch R.W."/>
            <person name="Higgins S."/>
            <person name="Loffler F."/>
        </authorList>
    </citation>
    <scope>NUCLEOTIDE SEQUENCE</scope>
</reference>
<keyword evidence="1" id="KW-1003">Cell membrane</keyword>
<gene>
    <name evidence="8" type="primary">lspA_42</name>
    <name evidence="8" type="ORF">SDC9_155037</name>
</gene>
<evidence type="ECO:0000256" key="4">
    <source>
        <dbReference type="ARBA" id="ARBA00022801"/>
    </source>
</evidence>
<keyword evidence="8" id="KW-0449">Lipoprotein</keyword>
<evidence type="ECO:0000256" key="7">
    <source>
        <dbReference type="SAM" id="Phobius"/>
    </source>
</evidence>
<dbReference type="PANTHER" id="PTHR33695">
    <property type="entry name" value="LIPOPROTEIN SIGNAL PEPTIDASE"/>
    <property type="match status" value="1"/>
</dbReference>
<dbReference type="GO" id="GO:0016020">
    <property type="term" value="C:membrane"/>
    <property type="evidence" value="ECO:0007669"/>
    <property type="project" value="InterPro"/>
</dbReference>
<dbReference type="GO" id="GO:0006508">
    <property type="term" value="P:proteolysis"/>
    <property type="evidence" value="ECO:0007669"/>
    <property type="project" value="UniProtKB-KW"/>
</dbReference>
<proteinExistence type="predicted"/>
<dbReference type="EC" id="3.4.23.36" evidence="8"/>